<comment type="caution">
    <text evidence="7">The sequence shown here is derived from an EMBL/GenBank/DDBJ whole genome shotgun (WGS) entry which is preliminary data.</text>
</comment>
<keyword evidence="5" id="KW-0663">Pyridoxal phosphate</keyword>
<dbReference type="GO" id="GO:0006520">
    <property type="term" value="P:amino acid metabolic process"/>
    <property type="evidence" value="ECO:0007669"/>
    <property type="project" value="InterPro"/>
</dbReference>
<keyword evidence="3 7" id="KW-0032">Aminotransferase</keyword>
<dbReference type="InterPro" id="IPR015424">
    <property type="entry name" value="PyrdxlP-dep_Trfase"/>
</dbReference>
<name>A0A8J6N424_9BACT</name>
<dbReference type="GO" id="GO:0030170">
    <property type="term" value="F:pyridoxal phosphate binding"/>
    <property type="evidence" value="ECO:0007669"/>
    <property type="project" value="InterPro"/>
</dbReference>
<dbReference type="CDD" id="cd00609">
    <property type="entry name" value="AAT_like"/>
    <property type="match status" value="1"/>
</dbReference>
<dbReference type="SUPFAM" id="SSF53383">
    <property type="entry name" value="PLP-dependent transferases"/>
    <property type="match status" value="1"/>
</dbReference>
<evidence type="ECO:0000256" key="2">
    <source>
        <dbReference type="ARBA" id="ARBA00007441"/>
    </source>
</evidence>
<evidence type="ECO:0000259" key="6">
    <source>
        <dbReference type="Pfam" id="PF00155"/>
    </source>
</evidence>
<reference evidence="7 8" key="1">
    <citation type="submission" date="2020-08" db="EMBL/GenBank/DDBJ databases">
        <title>Bridging the membrane lipid divide: bacteria of the FCB group superphylum have the potential to synthesize archaeal ether lipids.</title>
        <authorList>
            <person name="Villanueva L."/>
            <person name="Von Meijenfeldt F.A.B."/>
            <person name="Westbye A.B."/>
            <person name="Yadav S."/>
            <person name="Hopmans E.C."/>
            <person name="Dutilh B.E."/>
            <person name="Sinninghe Damste J.S."/>
        </authorList>
    </citation>
    <scope>NUCLEOTIDE SEQUENCE [LARGE SCALE GENOMIC DNA]</scope>
    <source>
        <strain evidence="7">NIOZ-UU82</strain>
    </source>
</reference>
<dbReference type="AlphaFoldDB" id="A0A8J6N424"/>
<dbReference type="GO" id="GO:0008483">
    <property type="term" value="F:transaminase activity"/>
    <property type="evidence" value="ECO:0007669"/>
    <property type="project" value="UniProtKB-KW"/>
</dbReference>
<proteinExistence type="inferred from homology"/>
<comment type="similarity">
    <text evidence="2">Belongs to the class-I pyridoxal-phosphate-dependent aminotransferase family.</text>
</comment>
<dbReference type="NCBIfam" id="NF006388">
    <property type="entry name" value="PRK08637.1"/>
    <property type="match status" value="1"/>
</dbReference>
<dbReference type="InterPro" id="IPR050596">
    <property type="entry name" value="AspAT/PAT-like"/>
</dbReference>
<organism evidence="7 8">
    <name type="scientific">Candidatus Desulfaltia bathyphila</name>
    <dbReference type="NCBI Taxonomy" id="2841697"/>
    <lineage>
        <taxon>Bacteria</taxon>
        <taxon>Pseudomonadati</taxon>
        <taxon>Thermodesulfobacteriota</taxon>
        <taxon>Desulfobacteria</taxon>
        <taxon>Desulfobacterales</taxon>
        <taxon>Desulfobacterales incertae sedis</taxon>
        <taxon>Candidatus Desulfaltia</taxon>
    </lineage>
</organism>
<sequence>MNPIAKQLNSTITAGNPHLMEMLSDIGKELFFPKGILSQSAEAKKKAFKLNATIGIAKEQGKTMRFNSVMAAINGIRAKKSLTYAPSFGITDLRQVWQNAIFEKNPSLANKHISTPIVTCGITHAVSVFADLWINPGDVIILPDMMWGNYNMIINVRKQGNISKYPMFSDDGRFNLNAFEEKVINEAKKHDKIIVLLNFPHNPTGYTVTEEEGNSIVNILADLAVRGTNIIAVADDAYFGLFYEKKTIKESLFARLCDKHPRLLAVKMDGATKENYVWGLRVGFITYGCNVNGDPAPVYDALEKKTAGNVRGSISNASHLGQSIVLRSMQHENYPAEKKEKFEILKSRARCVKAVLSDPKYKDAWDVYPFNSGYFMCIKLKSTDAETLRLHLLDKYGVGLISIGDRNLRIAFSCLEEKDIPELFDIILRGVEYLKNTK</sequence>
<dbReference type="InterPro" id="IPR004839">
    <property type="entry name" value="Aminotransferase_I/II_large"/>
</dbReference>
<keyword evidence="4" id="KW-0808">Transferase</keyword>
<evidence type="ECO:0000256" key="5">
    <source>
        <dbReference type="ARBA" id="ARBA00022898"/>
    </source>
</evidence>
<protein>
    <submittedName>
        <fullName evidence="7">Aminotransferase class I/II-fold pyridoxal phosphate-dependent enzyme</fullName>
    </submittedName>
</protein>
<evidence type="ECO:0000313" key="7">
    <source>
        <dbReference type="EMBL" id="MBC8198506.1"/>
    </source>
</evidence>
<dbReference type="InterPro" id="IPR015421">
    <property type="entry name" value="PyrdxlP-dep_Trfase_major"/>
</dbReference>
<dbReference type="PANTHER" id="PTHR46383">
    <property type="entry name" value="ASPARTATE AMINOTRANSFERASE"/>
    <property type="match status" value="1"/>
</dbReference>
<feature type="domain" description="Aminotransferase class I/classII large" evidence="6">
    <location>
        <begin position="62"/>
        <end position="426"/>
    </location>
</feature>
<dbReference type="EMBL" id="JACNLL010000008">
    <property type="protein sequence ID" value="MBC8198506.1"/>
    <property type="molecule type" value="Genomic_DNA"/>
</dbReference>
<dbReference type="InterPro" id="IPR015422">
    <property type="entry name" value="PyrdxlP-dep_Trfase_small"/>
</dbReference>
<accession>A0A8J6N424</accession>
<gene>
    <name evidence="7" type="ORF">H8E80_00455</name>
</gene>
<evidence type="ECO:0000256" key="3">
    <source>
        <dbReference type="ARBA" id="ARBA00022576"/>
    </source>
</evidence>
<evidence type="ECO:0000256" key="4">
    <source>
        <dbReference type="ARBA" id="ARBA00022679"/>
    </source>
</evidence>
<dbReference type="Pfam" id="PF00155">
    <property type="entry name" value="Aminotran_1_2"/>
    <property type="match status" value="1"/>
</dbReference>
<dbReference type="Proteomes" id="UP000603545">
    <property type="component" value="Unassembled WGS sequence"/>
</dbReference>
<evidence type="ECO:0000313" key="8">
    <source>
        <dbReference type="Proteomes" id="UP000603545"/>
    </source>
</evidence>
<comment type="cofactor">
    <cofactor evidence="1">
        <name>pyridoxal 5'-phosphate</name>
        <dbReference type="ChEBI" id="CHEBI:597326"/>
    </cofactor>
</comment>
<dbReference type="Gene3D" id="3.40.640.10">
    <property type="entry name" value="Type I PLP-dependent aspartate aminotransferase-like (Major domain)"/>
    <property type="match status" value="1"/>
</dbReference>
<dbReference type="Gene3D" id="3.90.1150.10">
    <property type="entry name" value="Aspartate Aminotransferase, domain 1"/>
    <property type="match status" value="1"/>
</dbReference>
<dbReference type="PANTHER" id="PTHR46383:SF1">
    <property type="entry name" value="ASPARTATE AMINOTRANSFERASE"/>
    <property type="match status" value="1"/>
</dbReference>
<evidence type="ECO:0000256" key="1">
    <source>
        <dbReference type="ARBA" id="ARBA00001933"/>
    </source>
</evidence>